<accession>A0ABU6D1J9</accession>
<organism evidence="2 3">
    <name type="scientific">Candidatus Thiothrix phosphatis</name>
    <dbReference type="NCBI Taxonomy" id="3112415"/>
    <lineage>
        <taxon>Bacteria</taxon>
        <taxon>Pseudomonadati</taxon>
        <taxon>Pseudomonadota</taxon>
        <taxon>Gammaproteobacteria</taxon>
        <taxon>Thiotrichales</taxon>
        <taxon>Thiotrichaceae</taxon>
        <taxon>Thiothrix</taxon>
    </lineage>
</organism>
<reference evidence="2 3" key="2">
    <citation type="submission" date="2024-01" db="EMBL/GenBank/DDBJ databases">
        <authorList>
            <person name="Xie X."/>
        </authorList>
    </citation>
    <scope>NUCLEOTIDE SEQUENCE [LARGE SCALE GENOMIC DNA]</scope>
    <source>
        <strain evidence="2">SCUT-1</strain>
    </source>
</reference>
<feature type="transmembrane region" description="Helical" evidence="1">
    <location>
        <begin position="314"/>
        <end position="335"/>
    </location>
</feature>
<keyword evidence="1" id="KW-0812">Transmembrane</keyword>
<dbReference type="EMBL" id="JAYMYJ010000145">
    <property type="protein sequence ID" value="MEB4592920.1"/>
    <property type="molecule type" value="Genomic_DNA"/>
</dbReference>
<protein>
    <recommendedName>
        <fullName evidence="4">Chemotaxis methyl-accepting receptor HlyB-like 4HB MCP domain-containing protein</fullName>
    </recommendedName>
</protein>
<proteinExistence type="predicted"/>
<keyword evidence="1" id="KW-0472">Membrane</keyword>
<reference evidence="3" key="1">
    <citation type="submission" date="2023-07" db="EMBL/GenBank/DDBJ databases">
        <title>The carbon used by Thiothrix.</title>
        <authorList>
            <person name="Chen L."/>
        </authorList>
    </citation>
    <scope>NUCLEOTIDE SEQUENCE [LARGE SCALE GENOMIC DNA]</scope>
</reference>
<keyword evidence="1" id="KW-1133">Transmembrane helix</keyword>
<dbReference type="RefSeq" id="WP_324697474.1">
    <property type="nucleotide sequence ID" value="NZ_JAYMYJ010000145.1"/>
</dbReference>
<evidence type="ECO:0008006" key="4">
    <source>
        <dbReference type="Google" id="ProtNLM"/>
    </source>
</evidence>
<name>A0ABU6D1J9_9GAMM</name>
<dbReference type="Proteomes" id="UP001308005">
    <property type="component" value="Unassembled WGS sequence"/>
</dbReference>
<comment type="caution">
    <text evidence="2">The sequence shown here is derived from an EMBL/GenBank/DDBJ whole genome shotgun (WGS) entry which is preliminary data.</text>
</comment>
<evidence type="ECO:0000313" key="2">
    <source>
        <dbReference type="EMBL" id="MEB4592920.1"/>
    </source>
</evidence>
<evidence type="ECO:0000256" key="1">
    <source>
        <dbReference type="SAM" id="Phobius"/>
    </source>
</evidence>
<keyword evidence="3" id="KW-1185">Reference proteome</keyword>
<evidence type="ECO:0000313" key="3">
    <source>
        <dbReference type="Proteomes" id="UP001308005"/>
    </source>
</evidence>
<sequence>MRFWNVGLLVISILLLLGSAKALLDYWQYDEVAADVAQMMLHQVSADEIRQQVQDAISDDNPADARMYLRLAKTFGYAVDPAVYEPELQRLESPLNSARRTVNDFAAGFLDGQGESAASVAGAVTSDFTVVGDARDLWEQYQLYSKGEPVNELIVTLAGVGVGLTAASVMSAGAATPAKGGVSTTKLAARAGRLTPKFQKFLLREGKEVFDYKMFMQTARAEKNLDGIGAAALKAYNPQAARAIKQTVEQVNSIRRASSTADALHMLKYVDNGEELARLEKLSFKYGSETKGILKVLGKSAIGTVRILRKSTELLVSISATVLSFIAFLVSLGGIQSKNLLR</sequence>
<gene>
    <name evidence="2" type="ORF">VSS37_18215</name>
</gene>